<name>A0A836KJC3_LEIEN</name>
<accession>A0A836KJC3</accession>
<dbReference type="Proteomes" id="UP000674179">
    <property type="component" value="Chromosome 28"/>
</dbReference>
<keyword evidence="3" id="KW-1185">Reference proteome</keyword>
<sequence>MSRLLRSKVVGAAAVAPEKKTIAQLQAEVKLYERAIEDRKLLFLDLCEQSGAPAVSGRQDDVTAPSDDPLAEARRLISRNAFLRDELKAIDAMERQYANDPRVRDKRNEVRLVQMQIAEVEREVDTLQEVKRRRDKGLRAIGRTEERTRRMRGQQHEMNSELREEVRCLMEELRELEKTDMEVRARCARLQDQVKLSVTDADVQKLRQELQQQSVEIENLASKEALWRRNHASAREEDHRAVVKYRRECAKLTEEAERLRGLLRQKDLELRRSYHLLGRFASVPSLSVVDGSGVGDAVGGSLPASEAR</sequence>
<comment type="caution">
    <text evidence="2">The sequence shown here is derived from an EMBL/GenBank/DDBJ whole genome shotgun (WGS) entry which is preliminary data.</text>
</comment>
<organism evidence="2 3">
    <name type="scientific">Leishmania enriettii</name>
    <dbReference type="NCBI Taxonomy" id="5663"/>
    <lineage>
        <taxon>Eukaryota</taxon>
        <taxon>Discoba</taxon>
        <taxon>Euglenozoa</taxon>
        <taxon>Kinetoplastea</taxon>
        <taxon>Metakinetoplastina</taxon>
        <taxon>Trypanosomatida</taxon>
        <taxon>Trypanosomatidae</taxon>
        <taxon>Leishmaniinae</taxon>
        <taxon>Leishmania</taxon>
    </lineage>
</organism>
<dbReference type="RefSeq" id="XP_067691526.1">
    <property type="nucleotide sequence ID" value="XM_067836155.1"/>
</dbReference>
<evidence type="ECO:0000256" key="1">
    <source>
        <dbReference type="SAM" id="Coils"/>
    </source>
</evidence>
<reference evidence="2 3" key="1">
    <citation type="submission" date="2021-02" db="EMBL/GenBank/DDBJ databases">
        <title>Leishmania (Mundinia) enrietti genome sequencing and assembly.</title>
        <authorList>
            <person name="Almutairi H."/>
            <person name="Gatherer D."/>
        </authorList>
    </citation>
    <scope>NUCLEOTIDE SEQUENCE [LARGE SCALE GENOMIC DNA]</scope>
    <source>
        <strain evidence="2">CUR178</strain>
    </source>
</reference>
<proteinExistence type="predicted"/>
<dbReference type="EMBL" id="JAFHKP010000028">
    <property type="protein sequence ID" value="KAG5474997.1"/>
    <property type="molecule type" value="Genomic_DNA"/>
</dbReference>
<feature type="coiled-coil region" evidence="1">
    <location>
        <begin position="159"/>
        <end position="269"/>
    </location>
</feature>
<dbReference type="AlphaFoldDB" id="A0A836KJC3"/>
<feature type="coiled-coil region" evidence="1">
    <location>
        <begin position="103"/>
        <end position="130"/>
    </location>
</feature>
<keyword evidence="1" id="KW-0175">Coiled coil</keyword>
<gene>
    <name evidence="2" type="ORF">CUR178_04447</name>
</gene>
<evidence type="ECO:0000313" key="2">
    <source>
        <dbReference type="EMBL" id="KAG5474997.1"/>
    </source>
</evidence>
<dbReference type="OrthoDB" id="264776at2759"/>
<dbReference type="GeneID" id="94171665"/>
<evidence type="ECO:0000313" key="3">
    <source>
        <dbReference type="Proteomes" id="UP000674179"/>
    </source>
</evidence>
<dbReference type="KEGG" id="lenr:94171665"/>
<protein>
    <submittedName>
        <fullName evidence="2">Uncharacterized protein</fullName>
    </submittedName>
</protein>